<gene>
    <name evidence="1" type="ORF">QO010_000880</name>
</gene>
<proteinExistence type="predicted"/>
<comment type="caution">
    <text evidence="1">The sequence shown here is derived from an EMBL/GenBank/DDBJ whole genome shotgun (WGS) entry which is preliminary data.</text>
</comment>
<reference evidence="1 2" key="1">
    <citation type="submission" date="2023-07" db="EMBL/GenBank/DDBJ databases">
        <title>Genomic Encyclopedia of Type Strains, Phase IV (KMG-IV): sequencing the most valuable type-strain genomes for metagenomic binning, comparative biology and taxonomic classification.</title>
        <authorList>
            <person name="Goeker M."/>
        </authorList>
    </citation>
    <scope>NUCLEOTIDE SEQUENCE [LARGE SCALE GENOMIC DNA]</scope>
    <source>
        <strain evidence="1 2">DSM 18695</strain>
    </source>
</reference>
<protein>
    <submittedName>
        <fullName evidence="1">O-methyltransferase YrrM</fullName>
    </submittedName>
</protein>
<organism evidence="1 2">
    <name type="scientific">Caulobacter ginsengisoli</name>
    <dbReference type="NCBI Taxonomy" id="400775"/>
    <lineage>
        <taxon>Bacteria</taxon>
        <taxon>Pseudomonadati</taxon>
        <taxon>Pseudomonadota</taxon>
        <taxon>Alphaproteobacteria</taxon>
        <taxon>Caulobacterales</taxon>
        <taxon>Caulobacteraceae</taxon>
        <taxon>Caulobacter</taxon>
    </lineage>
</organism>
<keyword evidence="2" id="KW-1185">Reference proteome</keyword>
<evidence type="ECO:0000313" key="2">
    <source>
        <dbReference type="Proteomes" id="UP001228905"/>
    </source>
</evidence>
<dbReference type="SUPFAM" id="SSF53335">
    <property type="entry name" value="S-adenosyl-L-methionine-dependent methyltransferases"/>
    <property type="match status" value="1"/>
</dbReference>
<sequence length="283" mass="31975">MAATTQIRQGLNRLLRPLNIELKSLTADRQEQQRIQALIQAGLLDKQIFPLSPGMDAFDPTPLAETWSRCRADLARLQTVPNPVGYDPTNTYYANPDMEVLYLLIRMLAPGKVVEIGCGSSTRITRQAIRDGALATQIIAIDPYPRNDIAPFVDRFEKTRVEELADYSVFESLEAGDILFVDSSHEVRVGNDVARIFCDIIPRLKPGVILHFHDIFLPFDYPPADAERTPEWGEQYVLHAWLQHSGAEILWAGRYVQLCRPDVRAALPFLGEAIAQSFWFRLA</sequence>
<name>A0ABU0IMA3_9CAUL</name>
<dbReference type="InterPro" id="IPR029063">
    <property type="entry name" value="SAM-dependent_MTases_sf"/>
</dbReference>
<accession>A0ABU0IMA3</accession>
<dbReference type="Pfam" id="PF13578">
    <property type="entry name" value="Methyltransf_24"/>
    <property type="match status" value="1"/>
</dbReference>
<dbReference type="RefSeq" id="WP_307346491.1">
    <property type="nucleotide sequence ID" value="NZ_JAUSVS010000001.1"/>
</dbReference>
<dbReference type="Proteomes" id="UP001228905">
    <property type="component" value="Unassembled WGS sequence"/>
</dbReference>
<dbReference type="Gene3D" id="3.40.50.150">
    <property type="entry name" value="Vaccinia Virus protein VP39"/>
    <property type="match status" value="1"/>
</dbReference>
<evidence type="ECO:0000313" key="1">
    <source>
        <dbReference type="EMBL" id="MDQ0463132.1"/>
    </source>
</evidence>
<dbReference type="EMBL" id="JAUSVS010000001">
    <property type="protein sequence ID" value="MDQ0463132.1"/>
    <property type="molecule type" value="Genomic_DNA"/>
</dbReference>